<keyword evidence="2" id="KW-1133">Transmembrane helix</keyword>
<dbReference type="Pfam" id="PF20773">
    <property type="entry name" value="InhA-like_MAM"/>
    <property type="match status" value="1"/>
</dbReference>
<dbReference type="PANTHER" id="PTHR41775">
    <property type="entry name" value="SECRETED PROTEIN-RELATED"/>
    <property type="match status" value="1"/>
</dbReference>
<dbReference type="Pfam" id="PF20774">
    <property type="entry name" value="InhA-like_VEG"/>
    <property type="match status" value="1"/>
</dbReference>
<dbReference type="SUPFAM" id="SSF55486">
    <property type="entry name" value="Metalloproteases ('zincins'), catalytic domain"/>
    <property type="match status" value="1"/>
</dbReference>
<dbReference type="EMBL" id="SGWY01000003">
    <property type="protein sequence ID" value="RZS64590.1"/>
    <property type="molecule type" value="Genomic_DNA"/>
</dbReference>
<evidence type="ECO:0000256" key="2">
    <source>
        <dbReference type="SAM" id="Phobius"/>
    </source>
</evidence>
<dbReference type="Gene3D" id="2.60.120.260">
    <property type="entry name" value="Galactose-binding domain-like"/>
    <property type="match status" value="1"/>
</dbReference>
<accession>A0A4V2EYY3</accession>
<evidence type="ECO:0000259" key="4">
    <source>
        <dbReference type="Pfam" id="PF20774"/>
    </source>
</evidence>
<dbReference type="Pfam" id="PF05547">
    <property type="entry name" value="Peptidase_M6"/>
    <property type="match status" value="1"/>
</dbReference>
<dbReference type="InterPro" id="IPR008757">
    <property type="entry name" value="Peptidase_M6-like_domain"/>
</dbReference>
<feature type="transmembrane region" description="Helical" evidence="2">
    <location>
        <begin position="40"/>
        <end position="61"/>
    </location>
</feature>
<evidence type="ECO:0000313" key="5">
    <source>
        <dbReference type="EMBL" id="RZS64590.1"/>
    </source>
</evidence>
<dbReference type="GO" id="GO:0006508">
    <property type="term" value="P:proteolysis"/>
    <property type="evidence" value="ECO:0007669"/>
    <property type="project" value="InterPro"/>
</dbReference>
<reference evidence="5 6" key="1">
    <citation type="submission" date="2019-02" db="EMBL/GenBank/DDBJ databases">
        <title>Genomic Encyclopedia of Type Strains, Phase IV (KMG-IV): sequencing the most valuable type-strain genomes for metagenomic binning, comparative biology and taxonomic classification.</title>
        <authorList>
            <person name="Goeker M."/>
        </authorList>
    </citation>
    <scope>NUCLEOTIDE SEQUENCE [LARGE SCALE GENOMIC DNA]</scope>
    <source>
        <strain evidence="5 6">DSM 43045</strain>
    </source>
</reference>
<evidence type="ECO:0000256" key="1">
    <source>
        <dbReference type="SAM" id="MobiDB-lite"/>
    </source>
</evidence>
<proteinExistence type="predicted"/>
<keyword evidence="6" id="KW-1185">Reference proteome</keyword>
<dbReference type="OrthoDB" id="275270at2"/>
<dbReference type="InterPro" id="IPR048665">
    <property type="entry name" value="InhA-like_VEG"/>
</dbReference>
<comment type="caution">
    <text evidence="5">The sequence shown here is derived from an EMBL/GenBank/DDBJ whole genome shotgun (WGS) entry which is preliminary data.</text>
</comment>
<dbReference type="Proteomes" id="UP000293289">
    <property type="component" value="Unassembled WGS sequence"/>
</dbReference>
<keyword evidence="2" id="KW-0472">Membrane</keyword>
<organism evidence="5 6">
    <name type="scientific">Agromyces ramosus</name>
    <dbReference type="NCBI Taxonomy" id="33879"/>
    <lineage>
        <taxon>Bacteria</taxon>
        <taxon>Bacillati</taxon>
        <taxon>Actinomycetota</taxon>
        <taxon>Actinomycetes</taxon>
        <taxon>Micrococcales</taxon>
        <taxon>Microbacteriaceae</taxon>
        <taxon>Agromyces</taxon>
    </lineage>
</organism>
<feature type="domain" description="Immune inhibitor A-like metallopeptidase VEG" evidence="4">
    <location>
        <begin position="610"/>
        <end position="780"/>
    </location>
</feature>
<dbReference type="PANTHER" id="PTHR41775:SF1">
    <property type="entry name" value="PEPTIDASE M6-LIKE DOMAIN-CONTAINING PROTEIN"/>
    <property type="match status" value="1"/>
</dbReference>
<evidence type="ECO:0000313" key="6">
    <source>
        <dbReference type="Proteomes" id="UP000293289"/>
    </source>
</evidence>
<sequence>MTSVNIFPPSNRGVRFSALCPAIPGITFEGEPVKRRTRGLLAVAAASVTVVSGVAFAPAAIATPADDSNPSAAQRLDNRPGPLTERQNERRKAAQKLILSGQASPGEDGVVQLGEDKYYEASVTGTGRLFTILSEFGDQVSGRLGSTPGPMHNEIPKPDRAVNNSTHWMADFNRESYEELFFGAGESFADFYTKQSSGAYTVAGEVSDWVQVPGNASSYGDNAVEDFGGAWQFIEDSGNAWYQSRLDEGKTVDEIKAELASFDVWDRYDADGDGNFDEPDGYLDHFQAVHAGEGEDAGGGAQGEDAIWSHRWYVNSTDYGLTGPAGAKFGGAQIGDTGIWIGDYTVEAENGGLGVFAHEYAHDLGLPDFYDTAGGENSTGFWTLMSSGSWLNKGADDIGTTPNYMGPWEKLQLGWLDYSVVNPGTTDAAFTLSPAALQADGQDQALVIDVPDQSVENAYTTPASGSKAWWTTSADDLNTTLTRELDLSGVRSATVTAKAWYDIEAGYDYLYAEYSTDGVNWTTAGTLSDTSNGKWTTLRYSIPGGNAATQFRFRYQSDGGVHLAGAFIDDIVVKSGGTTLLTDDVENDGTGWEAAGGFRQSSGTEVSSGDRYYLAENRAYVGYDATLEKGPYQFSNALTKPDWVEHFAYQDGLLVWAIDETYTDNNTIEHQGHGLALPVDAGVAPMTYPDGTMPSNRRQPFDATFGLQTMDKVVLHKEIVVGNGKNQTVQTVEAVGSDGTRQQTATFSDADTDAFFSPLNPLAGVYVAGHGVSVTVTGQNPGGTMTVDVTNPVAKQQ</sequence>
<protein>
    <submittedName>
        <fullName evidence="5">Immune inhibitor A</fullName>
    </submittedName>
</protein>
<name>A0A4V2EYY3_9MICO</name>
<gene>
    <name evidence="5" type="ORF">EV187_2977</name>
</gene>
<dbReference type="NCBIfam" id="TIGR03296">
    <property type="entry name" value="M6dom_TIGR03296"/>
    <property type="match status" value="1"/>
</dbReference>
<dbReference type="GO" id="GO:0008233">
    <property type="term" value="F:peptidase activity"/>
    <property type="evidence" value="ECO:0007669"/>
    <property type="project" value="InterPro"/>
</dbReference>
<dbReference type="AlphaFoldDB" id="A0A4V2EYY3"/>
<keyword evidence="2" id="KW-0812">Transmembrane</keyword>
<feature type="domain" description="Peptidase M6-like" evidence="3">
    <location>
        <begin position="124"/>
        <end position="415"/>
    </location>
</feature>
<evidence type="ECO:0000259" key="3">
    <source>
        <dbReference type="Pfam" id="PF05547"/>
    </source>
</evidence>
<feature type="region of interest" description="Disordered" evidence="1">
    <location>
        <begin position="63"/>
        <end position="91"/>
    </location>
</feature>